<dbReference type="InterPro" id="IPR051917">
    <property type="entry name" value="Transposase-Integrase"/>
</dbReference>
<dbReference type="Pfam" id="PF13936">
    <property type="entry name" value="HTH_38"/>
    <property type="match status" value="1"/>
</dbReference>
<dbReference type="InterPro" id="IPR025246">
    <property type="entry name" value="IS30-like_HTH"/>
</dbReference>
<dbReference type="GO" id="GO:0006310">
    <property type="term" value="P:DNA recombination"/>
    <property type="evidence" value="ECO:0007669"/>
    <property type="project" value="UniProtKB-KW"/>
</dbReference>
<dbReference type="InterPro" id="IPR053392">
    <property type="entry name" value="Transposase_IS30-like"/>
</dbReference>
<dbReference type="AlphaFoldDB" id="A0A5J4PTF4"/>
<proteinExistence type="predicted"/>
<dbReference type="PANTHER" id="PTHR10948">
    <property type="entry name" value="TRANSPOSASE"/>
    <property type="match status" value="1"/>
</dbReference>
<organism evidence="3">
    <name type="scientific">termite gut metagenome</name>
    <dbReference type="NCBI Taxonomy" id="433724"/>
    <lineage>
        <taxon>unclassified sequences</taxon>
        <taxon>metagenomes</taxon>
        <taxon>organismal metagenomes</taxon>
    </lineage>
</organism>
<reference evidence="3" key="1">
    <citation type="submission" date="2019-03" db="EMBL/GenBank/DDBJ databases">
        <title>Single cell metagenomics reveals metabolic interactions within the superorganism composed of flagellate Streblomastix strix and complex community of Bacteroidetes bacteria on its surface.</title>
        <authorList>
            <person name="Treitli S.C."/>
            <person name="Kolisko M."/>
            <person name="Husnik F."/>
            <person name="Keeling P."/>
            <person name="Hampl V."/>
        </authorList>
    </citation>
    <scope>NUCLEOTIDE SEQUENCE</scope>
    <source>
        <strain evidence="3">STM</strain>
    </source>
</reference>
<dbReference type="EMBL" id="SNRY01006617">
    <property type="protein sequence ID" value="KAA6312190.1"/>
    <property type="molecule type" value="Genomic_DNA"/>
</dbReference>
<keyword evidence="1" id="KW-0233">DNA recombination</keyword>
<accession>A0A5J4PTF4</accession>
<dbReference type="GO" id="GO:0005829">
    <property type="term" value="C:cytosol"/>
    <property type="evidence" value="ECO:0007669"/>
    <property type="project" value="TreeGrafter"/>
</dbReference>
<dbReference type="GO" id="GO:0004803">
    <property type="term" value="F:transposase activity"/>
    <property type="evidence" value="ECO:0007669"/>
    <property type="project" value="TreeGrafter"/>
</dbReference>
<evidence type="ECO:0000313" key="3">
    <source>
        <dbReference type="EMBL" id="KAA6312190.1"/>
    </source>
</evidence>
<evidence type="ECO:0000259" key="2">
    <source>
        <dbReference type="Pfam" id="PF13936"/>
    </source>
</evidence>
<dbReference type="NCBIfam" id="NF033563">
    <property type="entry name" value="transpos_IS30"/>
    <property type="match status" value="1"/>
</dbReference>
<evidence type="ECO:0000256" key="1">
    <source>
        <dbReference type="ARBA" id="ARBA00023172"/>
    </source>
</evidence>
<sequence>MKKNKTHLTREQRYQIEALLVAKKSQKEIALILGKDPSVVSRELKRNSHTRGYSAPMAQMYVDERKKRFKQKRKFTDPIRRKIIRELTGEQWSPQQIVGKARKEGEPMVSHERIYQFIRDDKTNGGVLYKNLRHRLKHRKRAVGDNKVIIPDKVSIEQRPEIINQKQRFGDWEIDTIVGKENKGAILTVTERKTGFLLMKKL</sequence>
<name>A0A5J4PTF4_9ZZZZ</name>
<gene>
    <name evidence="3" type="ORF">EZS27_036832</name>
</gene>
<comment type="caution">
    <text evidence="3">The sequence shown here is derived from an EMBL/GenBank/DDBJ whole genome shotgun (WGS) entry which is preliminary data.</text>
</comment>
<feature type="non-terminal residue" evidence="3">
    <location>
        <position position="202"/>
    </location>
</feature>
<dbReference type="GO" id="GO:0032196">
    <property type="term" value="P:transposition"/>
    <property type="evidence" value="ECO:0007669"/>
    <property type="project" value="TreeGrafter"/>
</dbReference>
<feature type="domain" description="Transposase IS30-like HTH" evidence="2">
    <location>
        <begin position="6"/>
        <end position="47"/>
    </location>
</feature>
<dbReference type="PANTHER" id="PTHR10948:SF23">
    <property type="entry name" value="TRANSPOSASE INSI FOR INSERTION SEQUENCE ELEMENT IS30A-RELATED"/>
    <property type="match status" value="1"/>
</dbReference>
<protein>
    <recommendedName>
        <fullName evidence="2">Transposase IS30-like HTH domain-containing protein</fullName>
    </recommendedName>
</protein>